<dbReference type="EMBL" id="BAABGZ010000006">
    <property type="protein sequence ID" value="GAA4346780.1"/>
    <property type="molecule type" value="Genomic_DNA"/>
</dbReference>
<dbReference type="Proteomes" id="UP001501153">
    <property type="component" value="Unassembled WGS sequence"/>
</dbReference>
<keyword evidence="1" id="KW-0732">Signal</keyword>
<organism evidence="2 3">
    <name type="scientific">Hymenobacter saemangeumensis</name>
    <dbReference type="NCBI Taxonomy" id="1084522"/>
    <lineage>
        <taxon>Bacteria</taxon>
        <taxon>Pseudomonadati</taxon>
        <taxon>Bacteroidota</taxon>
        <taxon>Cytophagia</taxon>
        <taxon>Cytophagales</taxon>
        <taxon>Hymenobacteraceae</taxon>
        <taxon>Hymenobacter</taxon>
    </lineage>
</organism>
<name>A0ABP8HXG5_9BACT</name>
<feature type="chain" id="PRO_5045511364" description="SGNH/GDSL hydrolase family protein" evidence="1">
    <location>
        <begin position="28"/>
        <end position="460"/>
    </location>
</feature>
<feature type="signal peptide" evidence="1">
    <location>
        <begin position="1"/>
        <end position="27"/>
    </location>
</feature>
<evidence type="ECO:0000256" key="1">
    <source>
        <dbReference type="SAM" id="SignalP"/>
    </source>
</evidence>
<gene>
    <name evidence="2" type="ORF">GCM10023185_01350</name>
</gene>
<keyword evidence="3" id="KW-1185">Reference proteome</keyword>
<accession>A0ABP8HXG5</accession>
<evidence type="ECO:0000313" key="2">
    <source>
        <dbReference type="EMBL" id="GAA4346780.1"/>
    </source>
</evidence>
<comment type="caution">
    <text evidence="2">The sequence shown here is derived from an EMBL/GenBank/DDBJ whole genome shotgun (WGS) entry which is preliminary data.</text>
</comment>
<evidence type="ECO:0008006" key="4">
    <source>
        <dbReference type="Google" id="ProtNLM"/>
    </source>
</evidence>
<sequence>MTAFRVTKSTFLAGLTAAAALVLNSCAPGQDNPTPSAGTLDLSRYLAVGDTYTAGISNGGLTRTSQSYSYPSLMARQFRLVSPNATFEQPLLNEGSGSGYLRLIDVTPLGLPRVQRVPGQAVRGQIINPNACGGADTIRVLERNSNVATLPQNLGIPGLRLGQIGTANLGNQSTATPGSPFNPYFERLLPANTNSSYLQAVTTAAGSATFFTYFLGLDDLMPFVRSGGICATPLIGTTIRNNIKNVLDRLTANNRRGIIARIPNPTSLPLLRLGQGLALQTRLQAQSNDQSPLYIESTTNGTRLIGDTDYVLATAIPRIGRMENVSGTMVPYGRDMRNPIRTADVLDDYEVSIVTLATNNINNELERLAKDVYRMPIYRDGKYTLNLPDELFNQIAGEIAVNGVVYTGEPVRGNFYSLDYYSLTPRGNALLANTFIRAINQQYRTSIPALDVNSMPTTVQ</sequence>
<dbReference type="SUPFAM" id="SSF52266">
    <property type="entry name" value="SGNH hydrolase"/>
    <property type="match status" value="1"/>
</dbReference>
<evidence type="ECO:0000313" key="3">
    <source>
        <dbReference type="Proteomes" id="UP001501153"/>
    </source>
</evidence>
<proteinExistence type="predicted"/>
<reference evidence="3" key="1">
    <citation type="journal article" date="2019" name="Int. J. Syst. Evol. Microbiol.">
        <title>The Global Catalogue of Microorganisms (GCM) 10K type strain sequencing project: providing services to taxonomists for standard genome sequencing and annotation.</title>
        <authorList>
            <consortium name="The Broad Institute Genomics Platform"/>
            <consortium name="The Broad Institute Genome Sequencing Center for Infectious Disease"/>
            <person name="Wu L."/>
            <person name="Ma J."/>
        </authorList>
    </citation>
    <scope>NUCLEOTIDE SEQUENCE [LARGE SCALE GENOMIC DNA]</scope>
    <source>
        <strain evidence="3">JCM 17923</strain>
    </source>
</reference>
<dbReference type="RefSeq" id="WP_345232853.1">
    <property type="nucleotide sequence ID" value="NZ_BAABGZ010000006.1"/>
</dbReference>
<protein>
    <recommendedName>
        <fullName evidence="4">SGNH/GDSL hydrolase family protein</fullName>
    </recommendedName>
</protein>